<evidence type="ECO:0000313" key="2">
    <source>
        <dbReference type="EMBL" id="PRX97347.1"/>
    </source>
</evidence>
<gene>
    <name evidence="2" type="ORF">CLV72_106384</name>
</gene>
<evidence type="ECO:0000256" key="1">
    <source>
        <dbReference type="SAM" id="Phobius"/>
    </source>
</evidence>
<dbReference type="RefSeq" id="WP_146159514.1">
    <property type="nucleotide sequence ID" value="NZ_PVZC01000006.1"/>
</dbReference>
<name>A0A2T0Q0M4_9ACTN</name>
<keyword evidence="3" id="KW-1185">Reference proteome</keyword>
<feature type="transmembrane region" description="Helical" evidence="1">
    <location>
        <begin position="58"/>
        <end position="79"/>
    </location>
</feature>
<proteinExistence type="predicted"/>
<reference evidence="2 3" key="1">
    <citation type="submission" date="2018-03" db="EMBL/GenBank/DDBJ databases">
        <title>Genomic Encyclopedia of Archaeal and Bacterial Type Strains, Phase II (KMG-II): from individual species to whole genera.</title>
        <authorList>
            <person name="Goeker M."/>
        </authorList>
    </citation>
    <scope>NUCLEOTIDE SEQUENCE [LARGE SCALE GENOMIC DNA]</scope>
    <source>
        <strain evidence="2 3">DSM 45601</strain>
    </source>
</reference>
<sequence>MTAHSTAASAPSAPTVRPAPPDAVRGAAAAWFFAVGAGVAEAAVFATDALAAGAPAAGLAMGAGVRAVVYAAVIALVLAMRAGRNPARIALALLLGTVGTLSLVLEPIGWLAAGNSVPELLASADAVFYLSAALRTAHILAVPVGLALMFTPAANAYFRRPR</sequence>
<accession>A0A2T0Q0M4</accession>
<feature type="transmembrane region" description="Helical" evidence="1">
    <location>
        <begin position="91"/>
        <end position="113"/>
    </location>
</feature>
<keyword evidence="1" id="KW-0472">Membrane</keyword>
<dbReference type="Proteomes" id="UP000237846">
    <property type="component" value="Unassembled WGS sequence"/>
</dbReference>
<keyword evidence="1" id="KW-0812">Transmembrane</keyword>
<dbReference type="AlphaFoldDB" id="A0A2T0Q0M4"/>
<evidence type="ECO:0000313" key="3">
    <source>
        <dbReference type="Proteomes" id="UP000237846"/>
    </source>
</evidence>
<organism evidence="2 3">
    <name type="scientific">Allonocardiopsis opalescens</name>
    <dbReference type="NCBI Taxonomy" id="1144618"/>
    <lineage>
        <taxon>Bacteria</taxon>
        <taxon>Bacillati</taxon>
        <taxon>Actinomycetota</taxon>
        <taxon>Actinomycetes</taxon>
        <taxon>Streptosporangiales</taxon>
        <taxon>Allonocardiopsis</taxon>
    </lineage>
</organism>
<keyword evidence="1" id="KW-1133">Transmembrane helix</keyword>
<dbReference type="EMBL" id="PVZC01000006">
    <property type="protein sequence ID" value="PRX97347.1"/>
    <property type="molecule type" value="Genomic_DNA"/>
</dbReference>
<feature type="transmembrane region" description="Helical" evidence="1">
    <location>
        <begin position="133"/>
        <end position="158"/>
    </location>
</feature>
<dbReference type="OrthoDB" id="4476959at2"/>
<protein>
    <submittedName>
        <fullName evidence="2">Uncharacterized protein</fullName>
    </submittedName>
</protein>
<comment type="caution">
    <text evidence="2">The sequence shown here is derived from an EMBL/GenBank/DDBJ whole genome shotgun (WGS) entry which is preliminary data.</text>
</comment>
<feature type="transmembrane region" description="Helical" evidence="1">
    <location>
        <begin position="27"/>
        <end position="46"/>
    </location>
</feature>